<sequence>MDRFLTSLCLNGVRTSDNVPLHVVDAQTLSLNGKLVATDSVVELALPSKVATAMVSSMAAAPAYSYSMFFLLGSQVHHGRLGDAVFHYIVRDQALHCLALDERQVAMRSVVTTCTSRKGTSAAPLHYEECLLVAYDGGAVACETLRSSDAAETVDEVLRTLRLISFAVFKYTDNKTCAVLVDSHLSTAHMAALLLASRRHVFLYVDETMSAEEVLATTAEMQQVRESLSSFAAPLAMDAVRAQRTIASYDNGAPPLQLSGTLDALAHTDEEYPVLLAAVAREWAGQQEQHSSRRTHDAATGPHDGEAGCASLLQAFRRELEEARAAQRAAEDALADQRRMHRKEVLSLRAELESAHRRNNDNKVVSEVQSGSTVNGRAVSQNLLHSFQQQQHSHSSDTASHAVVSPLKKALQDALKAQQFAEEKACLLELRQSLATSKCKGAPTTAGYANGAVTSPRPSLRLQSARMPSVVAPGLPSTAPQAWENRLLQQENAALVAEFQRKEKAWQQRLHQTLAEVTQLKQDTATMEATLRLQSQTIAAAQQELVDSRVAQEQEMRRLLERVRVLSQKSRSRHRSQNRSADTDQARGPTAGGKVPESEGPSLSVSFPCTLQRQSTPPPSLAGSSRQKAAASIGGIMSPER</sequence>
<feature type="region of interest" description="Disordered" evidence="2">
    <location>
        <begin position="286"/>
        <end position="307"/>
    </location>
</feature>
<dbReference type="VEuPathDB" id="TriTrypDB:LPMP_302870"/>
<reference evidence="3 4" key="1">
    <citation type="journal article" date="2015" name="Sci. Rep.">
        <title>The genome of Leishmania panamensis: insights into genomics of the L. (Viannia) subgenus.</title>
        <authorList>
            <person name="Llanes A."/>
            <person name="Restrepo C.M."/>
            <person name="Vecchio G.D."/>
            <person name="Anguizola F.J."/>
            <person name="Lleonart R."/>
        </authorList>
    </citation>
    <scope>NUCLEOTIDE SEQUENCE [LARGE SCALE GENOMIC DNA]</scope>
    <source>
        <strain evidence="3 4">MHOM/PA/94/PSC-1</strain>
    </source>
</reference>
<proteinExistence type="predicted"/>
<evidence type="ECO:0000313" key="4">
    <source>
        <dbReference type="Proteomes" id="UP000063063"/>
    </source>
</evidence>
<accession>A0A088RYX7</accession>
<feature type="coiled-coil region" evidence="1">
    <location>
        <begin position="313"/>
        <end position="340"/>
    </location>
</feature>
<dbReference type="VEuPathDB" id="TriTrypDB:LPAL13_300033400"/>
<name>A0A088RYX7_LEIPA</name>
<dbReference type="AlphaFoldDB" id="A0A088RYX7"/>
<keyword evidence="4" id="KW-1185">Reference proteome</keyword>
<feature type="region of interest" description="Disordered" evidence="2">
    <location>
        <begin position="351"/>
        <end position="372"/>
    </location>
</feature>
<feature type="compositionally biased region" description="Polar residues" evidence="2">
    <location>
        <begin position="601"/>
        <end position="615"/>
    </location>
</feature>
<dbReference type="EMBL" id="CP009399">
    <property type="protein sequence ID" value="AIO00510.1"/>
    <property type="molecule type" value="Genomic_DNA"/>
</dbReference>
<evidence type="ECO:0000313" key="3">
    <source>
        <dbReference type="EMBL" id="AIO00510.1"/>
    </source>
</evidence>
<gene>
    <name evidence="3" type="ORF">LPMP_302870</name>
</gene>
<feature type="region of interest" description="Disordered" evidence="2">
    <location>
        <begin position="564"/>
        <end position="641"/>
    </location>
</feature>
<protein>
    <recommendedName>
        <fullName evidence="5">Kinesin</fullName>
    </recommendedName>
</protein>
<dbReference type="RefSeq" id="XP_010701310.1">
    <property type="nucleotide sequence ID" value="XM_010703008.1"/>
</dbReference>
<dbReference type="OrthoDB" id="273292at2759"/>
<organism evidence="3 4">
    <name type="scientific">Leishmania panamensis</name>
    <dbReference type="NCBI Taxonomy" id="5679"/>
    <lineage>
        <taxon>Eukaryota</taxon>
        <taxon>Discoba</taxon>
        <taxon>Euglenozoa</taxon>
        <taxon>Kinetoplastea</taxon>
        <taxon>Metakinetoplastina</taxon>
        <taxon>Trypanosomatida</taxon>
        <taxon>Trypanosomatidae</taxon>
        <taxon>Leishmaniinae</taxon>
        <taxon>Leishmania</taxon>
        <taxon>Leishmania guyanensis species complex</taxon>
    </lineage>
</organism>
<keyword evidence="1" id="KW-0175">Coiled coil</keyword>
<dbReference type="KEGG" id="lpan:LPMP_302870"/>
<dbReference type="Proteomes" id="UP000063063">
    <property type="component" value="Chromosome 30"/>
</dbReference>
<dbReference type="eggNOG" id="ENOG502SBSJ">
    <property type="taxonomic scope" value="Eukaryota"/>
</dbReference>
<evidence type="ECO:0008006" key="5">
    <source>
        <dbReference type="Google" id="ProtNLM"/>
    </source>
</evidence>
<evidence type="ECO:0000256" key="2">
    <source>
        <dbReference type="SAM" id="MobiDB-lite"/>
    </source>
</evidence>
<dbReference type="GeneID" id="22577340"/>
<feature type="compositionally biased region" description="Basic and acidic residues" evidence="2">
    <location>
        <begin position="351"/>
        <end position="361"/>
    </location>
</feature>
<evidence type="ECO:0000256" key="1">
    <source>
        <dbReference type="SAM" id="Coils"/>
    </source>
</evidence>